<keyword evidence="5" id="KW-1185">Reference proteome</keyword>
<feature type="domain" description="Conjugative transposon TraM C-terminal" evidence="3">
    <location>
        <begin position="272"/>
        <end position="422"/>
    </location>
</feature>
<reference evidence="4 5" key="1">
    <citation type="submission" date="2016-11" db="EMBL/GenBank/DDBJ databases">
        <authorList>
            <person name="Jaros S."/>
            <person name="Januszkiewicz K."/>
            <person name="Wedrychowicz H."/>
        </authorList>
    </citation>
    <scope>NUCLEOTIDE SEQUENCE [LARGE SCALE GENOMIC DNA]</scope>
    <source>
        <strain evidence="4 5">DSM 27063</strain>
    </source>
</reference>
<dbReference type="EMBL" id="FQZE01000035">
    <property type="protein sequence ID" value="SHJ85663.1"/>
    <property type="molecule type" value="Genomic_DNA"/>
</dbReference>
<name>A0A1M6MQV6_9BACT</name>
<proteinExistence type="predicted"/>
<sequence length="426" mass="47141">MKENNNKTGQRKVLPPEQLQKRKKMVIFPLMFAAFAVAMYFIFMPSSQEGDEKQGLNTDLPIPKNEIIGDKKTAYEMELFEQKKNWQTLSLEDYGIKPDTVKSRIITSSTGGYTSQKAPESSIRSSAEAYKKVSSDLNTFYNEQQVSSREKELEKQVEMLQDELEEKENTDSVSRVDQQLKLMEESYKMAAKYMPQGQVQQLEQHQDQDLVPEPLLKESRNIVPVAKLGINETSALLQQVEDSVFLNRYSQPVNTGFYTAGGNLVKVSPNTVKACIHNDQVIVSGQNVKIRLLEPVKAGGIIVPVNEMVTGIAVIQGERLNITISSLEYRGRIIPVEISVYDTDGQSGIFIPGSVETTALKEVAASMGQGAGTSISINQGTTAGQQLAADVGRGFIQGASQYVSKKLRTPKVTIKAGHRLLLMPSN</sequence>
<evidence type="ECO:0000256" key="2">
    <source>
        <dbReference type="SAM" id="Phobius"/>
    </source>
</evidence>
<organism evidence="4 5">
    <name type="scientific">Tangfeifania diversioriginum</name>
    <dbReference type="NCBI Taxonomy" id="1168035"/>
    <lineage>
        <taxon>Bacteria</taxon>
        <taxon>Pseudomonadati</taxon>
        <taxon>Bacteroidota</taxon>
        <taxon>Bacteroidia</taxon>
        <taxon>Marinilabiliales</taxon>
        <taxon>Prolixibacteraceae</taxon>
        <taxon>Tangfeifania</taxon>
    </lineage>
</organism>
<evidence type="ECO:0000259" key="3">
    <source>
        <dbReference type="Pfam" id="PF12508"/>
    </source>
</evidence>
<dbReference type="InterPro" id="IPR055407">
    <property type="entry name" value="TraM_C"/>
</dbReference>
<feature type="transmembrane region" description="Helical" evidence="2">
    <location>
        <begin position="25"/>
        <end position="43"/>
    </location>
</feature>
<feature type="coiled-coil region" evidence="1">
    <location>
        <begin position="143"/>
        <end position="170"/>
    </location>
</feature>
<accession>A0A1M6MQV6</accession>
<keyword evidence="2" id="KW-0812">Transmembrane</keyword>
<dbReference type="Proteomes" id="UP000184050">
    <property type="component" value="Unassembled WGS sequence"/>
</dbReference>
<evidence type="ECO:0000313" key="4">
    <source>
        <dbReference type="EMBL" id="SHJ85663.1"/>
    </source>
</evidence>
<keyword evidence="2" id="KW-1133">Transmembrane helix</keyword>
<dbReference type="STRING" id="1168035.SAMN05444280_1355"/>
<keyword evidence="2" id="KW-0472">Membrane</keyword>
<dbReference type="NCBIfam" id="TIGR03779">
    <property type="entry name" value="Bac_Flav_CT_M"/>
    <property type="match status" value="1"/>
</dbReference>
<keyword evidence="1" id="KW-0175">Coiled coil</keyword>
<gene>
    <name evidence="4" type="ORF">SAMN05444280_1355</name>
</gene>
<protein>
    <submittedName>
        <fullName evidence="4">Bacteroides conjugative transposon TraM protein</fullName>
    </submittedName>
</protein>
<dbReference type="AlphaFoldDB" id="A0A1M6MQV6"/>
<evidence type="ECO:0000313" key="5">
    <source>
        <dbReference type="Proteomes" id="UP000184050"/>
    </source>
</evidence>
<dbReference type="RefSeq" id="WP_175552561.1">
    <property type="nucleotide sequence ID" value="NZ_FQZE01000035.1"/>
</dbReference>
<dbReference type="Pfam" id="PF12508">
    <property type="entry name" value="Transposon_TraM"/>
    <property type="match status" value="1"/>
</dbReference>
<dbReference type="InterPro" id="IPR022187">
    <property type="entry name" value="Conjug_transposon_TraM"/>
</dbReference>
<evidence type="ECO:0000256" key="1">
    <source>
        <dbReference type="SAM" id="Coils"/>
    </source>
</evidence>